<proteinExistence type="predicted"/>
<reference evidence="1 2" key="1">
    <citation type="submission" date="2013-02" db="EMBL/GenBank/DDBJ databases">
        <title>Draft genome sequence of Amycolatopsis vancoresmycina strain DSM 44592T.</title>
        <authorList>
            <person name="Kumar S."/>
            <person name="Kaur N."/>
            <person name="Kaur C."/>
            <person name="Raghava G.P.S."/>
            <person name="Mayilraj S."/>
        </authorList>
    </citation>
    <scope>NUCLEOTIDE SEQUENCE [LARGE SCALE GENOMIC DNA]</scope>
    <source>
        <strain evidence="1 2">DSM 44592</strain>
    </source>
</reference>
<dbReference type="AlphaFoldDB" id="R1HKN7"/>
<dbReference type="OrthoDB" id="3624035at2"/>
<accession>R1HKN7</accession>
<evidence type="ECO:0000313" key="1">
    <source>
        <dbReference type="EMBL" id="EOD64140.1"/>
    </source>
</evidence>
<dbReference type="RefSeq" id="WP_004559072.1">
    <property type="nucleotide sequence ID" value="NZ_AOUO01000553.1"/>
</dbReference>
<organism evidence="1 2">
    <name type="scientific">Amycolatopsis vancoresmycina DSM 44592</name>
    <dbReference type="NCBI Taxonomy" id="1292037"/>
    <lineage>
        <taxon>Bacteria</taxon>
        <taxon>Bacillati</taxon>
        <taxon>Actinomycetota</taxon>
        <taxon>Actinomycetes</taxon>
        <taxon>Pseudonocardiales</taxon>
        <taxon>Pseudonocardiaceae</taxon>
        <taxon>Amycolatopsis</taxon>
    </lineage>
</organism>
<dbReference type="Proteomes" id="UP000014139">
    <property type="component" value="Unassembled WGS sequence"/>
</dbReference>
<gene>
    <name evidence="1" type="ORF">H480_33395</name>
</gene>
<dbReference type="EMBL" id="AOUO01000553">
    <property type="protein sequence ID" value="EOD64140.1"/>
    <property type="molecule type" value="Genomic_DNA"/>
</dbReference>
<sequence length="62" mass="6810">MYAHFVFRWPEGASAVHVSHGTIDGPSMPLWGDVKIAGRWSGVVLAGFGRTWVDGHLAKFSR</sequence>
<evidence type="ECO:0000313" key="2">
    <source>
        <dbReference type="Proteomes" id="UP000014139"/>
    </source>
</evidence>
<comment type="caution">
    <text evidence="1">The sequence shown here is derived from an EMBL/GenBank/DDBJ whole genome shotgun (WGS) entry which is preliminary data.</text>
</comment>
<keyword evidence="2" id="KW-1185">Reference proteome</keyword>
<protein>
    <submittedName>
        <fullName evidence="1">Uncharacterized protein</fullName>
    </submittedName>
</protein>
<name>R1HKN7_9PSEU</name>
<dbReference type="PATRIC" id="fig|1292037.4.peg.6269"/>